<dbReference type="AlphaFoldDB" id="A0A375G2B2"/>
<accession>A0A375G2B2</accession>
<dbReference type="Proteomes" id="UP000256862">
    <property type="component" value="Chromosome CO2235"/>
</dbReference>
<dbReference type="EMBL" id="OGUS01000113">
    <property type="protein sequence ID" value="SPC12188.1"/>
    <property type="molecule type" value="Genomic_DNA"/>
</dbReference>
<sequence length="80" mass="8961">MFAEETPVLSHHEFATLVLVNDSSDPPELDRTDVEALLAHQLITLERVGPSVSRPQVTLQGYRFLKAVGRIRAKEPHACR</sequence>
<dbReference type="EMBL" id="OGUS01000010">
    <property type="protein sequence ID" value="SPC05519.1"/>
    <property type="molecule type" value="Genomic_DNA"/>
</dbReference>
<dbReference type="EMBL" id="OGUS01000104">
    <property type="protein sequence ID" value="SPC10548.1"/>
    <property type="molecule type" value="Genomic_DNA"/>
</dbReference>
<protein>
    <recommendedName>
        <fullName evidence="5">Preprotein translocase subunit SecA</fullName>
    </recommendedName>
</protein>
<evidence type="ECO:0000313" key="1">
    <source>
        <dbReference type="EMBL" id="SPC05519.1"/>
    </source>
</evidence>
<proteinExistence type="predicted"/>
<name>A0A375G2B2_9BURK</name>
<evidence type="ECO:0000313" key="2">
    <source>
        <dbReference type="EMBL" id="SPC10548.1"/>
    </source>
</evidence>
<evidence type="ECO:0000313" key="4">
    <source>
        <dbReference type="Proteomes" id="UP000256862"/>
    </source>
</evidence>
<evidence type="ECO:0008006" key="5">
    <source>
        <dbReference type="Google" id="ProtNLM"/>
    </source>
</evidence>
<evidence type="ECO:0000313" key="3">
    <source>
        <dbReference type="EMBL" id="SPC12188.1"/>
    </source>
</evidence>
<comment type="caution">
    <text evidence="2">The sequence shown here is derived from an EMBL/GenBank/DDBJ whole genome shotgun (WGS) entry which is preliminary data.</text>
</comment>
<reference evidence="4" key="1">
    <citation type="submission" date="2018-01" db="EMBL/GenBank/DDBJ databases">
        <authorList>
            <person name="Gaut B.S."/>
            <person name="Morton B.R."/>
            <person name="Clegg M.T."/>
            <person name="Duvall M.R."/>
        </authorList>
    </citation>
    <scope>NUCLEOTIDE SEQUENCE [LARGE SCALE GENOMIC DNA]</scope>
</reference>
<organism evidence="2 4">
    <name type="scientific">Cupriavidus oxalaticus</name>
    <dbReference type="NCBI Taxonomy" id="96344"/>
    <lineage>
        <taxon>Bacteria</taxon>
        <taxon>Pseudomonadati</taxon>
        <taxon>Pseudomonadota</taxon>
        <taxon>Betaproteobacteria</taxon>
        <taxon>Burkholderiales</taxon>
        <taxon>Burkholderiaceae</taxon>
        <taxon>Cupriavidus</taxon>
    </lineage>
</organism>
<reference evidence="2 4" key="2">
    <citation type="submission" date="2018-01" db="EMBL/GenBank/DDBJ databases">
        <authorList>
            <person name="Clerissi C."/>
        </authorList>
    </citation>
    <scope>NUCLEOTIDE SEQUENCE</scope>
    <source>
        <strain evidence="2">Cupriavidus oxalaticus LMG 2235</strain>
    </source>
</reference>
<gene>
    <name evidence="3" type="ORF">CO2235_130005</name>
    <name evidence="1" type="ORF">CO2235_U1070006</name>
    <name evidence="2" type="ORF">CO2235_U950021</name>
</gene>